<dbReference type="PANTHER" id="PTHR30204:SF93">
    <property type="entry name" value="HTH MERR-TYPE DOMAIN-CONTAINING PROTEIN"/>
    <property type="match status" value="1"/>
</dbReference>
<dbReference type="CDD" id="cd01106">
    <property type="entry name" value="HTH_TipAL-Mta"/>
    <property type="match status" value="1"/>
</dbReference>
<evidence type="ECO:0000313" key="3">
    <source>
        <dbReference type="EMBL" id="UQS26476.1"/>
    </source>
</evidence>
<organism evidence="3 4">
    <name type="scientific">Amycolatopsis thermalba</name>
    <dbReference type="NCBI Taxonomy" id="944492"/>
    <lineage>
        <taxon>Bacteria</taxon>
        <taxon>Bacillati</taxon>
        <taxon>Actinomycetota</taxon>
        <taxon>Actinomycetes</taxon>
        <taxon>Pseudonocardiales</taxon>
        <taxon>Pseudonocardiaceae</taxon>
        <taxon>Amycolatopsis</taxon>
    </lineage>
</organism>
<dbReference type="InterPro" id="IPR000551">
    <property type="entry name" value="MerR-type_HTH_dom"/>
</dbReference>
<dbReference type="InterPro" id="IPR047057">
    <property type="entry name" value="MerR_fam"/>
</dbReference>
<dbReference type="EMBL" id="CP091196">
    <property type="protein sequence ID" value="UQS26476.1"/>
    <property type="molecule type" value="Genomic_DNA"/>
</dbReference>
<proteinExistence type="predicted"/>
<evidence type="ECO:0000313" key="4">
    <source>
        <dbReference type="Proteomes" id="UP000830158"/>
    </source>
</evidence>
<dbReference type="Proteomes" id="UP000830158">
    <property type="component" value="Chromosome"/>
</dbReference>
<reference evidence="3" key="1">
    <citation type="submission" date="2022-01" db="EMBL/GenBank/DDBJ databases">
        <title>PSI-footprinting approach for the identification of protein synthesis inhibitor producers.</title>
        <authorList>
            <person name="Handel F."/>
            <person name="Kulik A."/>
            <person name="Wex K.W."/>
            <person name="Berscheid A."/>
            <person name="Saur J.S."/>
            <person name="Winkler A."/>
            <person name="Wibberg D."/>
            <person name="Kalinowski J."/>
            <person name="Broetz-Oesterhelt H."/>
            <person name="Mast Y."/>
        </authorList>
    </citation>
    <scope>NUCLEOTIDE SEQUENCE</scope>
    <source>
        <strain evidence="3">KNN 49.3e</strain>
    </source>
</reference>
<evidence type="ECO:0000256" key="1">
    <source>
        <dbReference type="ARBA" id="ARBA00023125"/>
    </source>
</evidence>
<dbReference type="SUPFAM" id="SSF46955">
    <property type="entry name" value="Putative DNA-binding domain"/>
    <property type="match status" value="1"/>
</dbReference>
<name>A0ABY4P2L3_9PSEU</name>
<dbReference type="PANTHER" id="PTHR30204">
    <property type="entry name" value="REDOX-CYCLING DRUG-SENSING TRANSCRIPTIONAL ACTIVATOR SOXR"/>
    <property type="match status" value="1"/>
</dbReference>
<evidence type="ECO:0000259" key="2">
    <source>
        <dbReference type="PROSITE" id="PS50937"/>
    </source>
</evidence>
<dbReference type="InterPro" id="IPR009061">
    <property type="entry name" value="DNA-bd_dom_put_sf"/>
</dbReference>
<dbReference type="Gene3D" id="1.10.1660.10">
    <property type="match status" value="1"/>
</dbReference>
<dbReference type="SMART" id="SM00422">
    <property type="entry name" value="HTH_MERR"/>
    <property type="match status" value="1"/>
</dbReference>
<accession>A0ABY4P2L3</accession>
<keyword evidence="1" id="KW-0238">DNA-binding</keyword>
<keyword evidence="4" id="KW-1185">Reference proteome</keyword>
<sequence length="91" mass="10048">MKVKLVDERFSISQVAKASGVSARMLRHYDAIGLLPPGSVSSNGYRWYGRAELLRLQRIMMLRRLGLGLAEIGEVLRSQTVEAAALRGHPA</sequence>
<feature type="domain" description="HTH merR-type" evidence="2">
    <location>
        <begin position="9"/>
        <end position="78"/>
    </location>
</feature>
<dbReference type="PROSITE" id="PS50937">
    <property type="entry name" value="HTH_MERR_2"/>
    <property type="match status" value="1"/>
</dbReference>
<dbReference type="PROSITE" id="PS00552">
    <property type="entry name" value="HTH_MERR_1"/>
    <property type="match status" value="1"/>
</dbReference>
<protein>
    <submittedName>
        <fullName evidence="3">MerR family transcriptional regulator</fullName>
    </submittedName>
</protein>
<gene>
    <name evidence="3" type="ORF">L1857_28530</name>
</gene>
<dbReference type="Pfam" id="PF13411">
    <property type="entry name" value="MerR_1"/>
    <property type="match status" value="1"/>
</dbReference>
<dbReference type="RefSeq" id="WP_240323162.1">
    <property type="nucleotide sequence ID" value="NZ_CP091196.1"/>
</dbReference>
<dbReference type="PRINTS" id="PR00040">
    <property type="entry name" value="HTHMERR"/>
</dbReference>